<feature type="transmembrane region" description="Helical" evidence="1">
    <location>
        <begin position="92"/>
        <end position="111"/>
    </location>
</feature>
<proteinExistence type="predicted"/>
<dbReference type="WBParaSite" id="nRc.2.0.1.t37229-RA">
    <property type="protein sequence ID" value="nRc.2.0.1.t37229-RA"/>
    <property type="gene ID" value="nRc.2.0.1.g37229"/>
</dbReference>
<accession>A0A915KH05</accession>
<dbReference type="Proteomes" id="UP000887565">
    <property type="component" value="Unplaced"/>
</dbReference>
<keyword evidence="1" id="KW-0472">Membrane</keyword>
<dbReference type="AlphaFoldDB" id="A0A915KH05"/>
<keyword evidence="1" id="KW-1133">Transmembrane helix</keyword>
<sequence length="162" mass="18788">MLKHRELTKNVSQKQSSTNFLFIISSSLSPSFGTKFNESNSHDTICSNEQTSLFSFLLALAFIMCIAFALITNCINLKIFMRKRYPTITLSIYLMVLCFVDTAILLMNTLLSRISVLSKMEQIYEIYEFFVQSYDSVGSDKFNRFIHFFADHLHIMDPLFDK</sequence>
<organism evidence="2 3">
    <name type="scientific">Romanomermis culicivorax</name>
    <name type="common">Nematode worm</name>
    <dbReference type="NCBI Taxonomy" id="13658"/>
    <lineage>
        <taxon>Eukaryota</taxon>
        <taxon>Metazoa</taxon>
        <taxon>Ecdysozoa</taxon>
        <taxon>Nematoda</taxon>
        <taxon>Enoplea</taxon>
        <taxon>Dorylaimia</taxon>
        <taxon>Mermithida</taxon>
        <taxon>Mermithoidea</taxon>
        <taxon>Mermithidae</taxon>
        <taxon>Romanomermis</taxon>
    </lineage>
</organism>
<reference evidence="3" key="1">
    <citation type="submission" date="2022-11" db="UniProtKB">
        <authorList>
            <consortium name="WormBaseParasite"/>
        </authorList>
    </citation>
    <scope>IDENTIFICATION</scope>
</reference>
<evidence type="ECO:0000256" key="1">
    <source>
        <dbReference type="SAM" id="Phobius"/>
    </source>
</evidence>
<feature type="transmembrane region" description="Helical" evidence="1">
    <location>
        <begin position="57"/>
        <end position="80"/>
    </location>
</feature>
<evidence type="ECO:0000313" key="3">
    <source>
        <dbReference type="WBParaSite" id="nRc.2.0.1.t37229-RA"/>
    </source>
</evidence>
<name>A0A915KH05_ROMCU</name>
<evidence type="ECO:0000313" key="2">
    <source>
        <dbReference type="Proteomes" id="UP000887565"/>
    </source>
</evidence>
<keyword evidence="1" id="KW-0812">Transmembrane</keyword>
<keyword evidence="2" id="KW-1185">Reference proteome</keyword>
<protein>
    <submittedName>
        <fullName evidence="3">G-protein coupled receptors family 1 profile domain-containing protein</fullName>
    </submittedName>
</protein>